<feature type="non-terminal residue" evidence="1">
    <location>
        <position position="1"/>
    </location>
</feature>
<accession>A0A1X7G6Y8</accession>
<protein>
    <submittedName>
        <fullName evidence="1">Uncharacterized protein</fullName>
    </submittedName>
</protein>
<dbReference type="AlphaFoldDB" id="A0A1X7G6Y8"/>
<sequence>PTGHVAEILGHVPEIAGHDAETLGHVGPKYAQNRV</sequence>
<evidence type="ECO:0000313" key="2">
    <source>
        <dbReference type="Proteomes" id="UP000192911"/>
    </source>
</evidence>
<evidence type="ECO:0000313" key="1">
    <source>
        <dbReference type="EMBL" id="SMF65100.1"/>
    </source>
</evidence>
<proteinExistence type="predicted"/>
<dbReference type="EMBL" id="FXAH01000014">
    <property type="protein sequence ID" value="SMF65100.1"/>
    <property type="molecule type" value="Genomic_DNA"/>
</dbReference>
<name>A0A1X7G6Y8_TRICW</name>
<keyword evidence="2" id="KW-1185">Reference proteome</keyword>
<gene>
    <name evidence="1" type="ORF">SAMN06295900_1141</name>
</gene>
<dbReference type="Proteomes" id="UP000192911">
    <property type="component" value="Unassembled WGS sequence"/>
</dbReference>
<organism evidence="1 2">
    <name type="scientific">Trinickia caryophylli</name>
    <name type="common">Paraburkholderia caryophylli</name>
    <dbReference type="NCBI Taxonomy" id="28094"/>
    <lineage>
        <taxon>Bacteria</taxon>
        <taxon>Pseudomonadati</taxon>
        <taxon>Pseudomonadota</taxon>
        <taxon>Betaproteobacteria</taxon>
        <taxon>Burkholderiales</taxon>
        <taxon>Burkholderiaceae</taxon>
        <taxon>Trinickia</taxon>
    </lineage>
</organism>
<reference evidence="2" key="1">
    <citation type="submission" date="2017-04" db="EMBL/GenBank/DDBJ databases">
        <authorList>
            <person name="Varghese N."/>
            <person name="Submissions S."/>
        </authorList>
    </citation>
    <scope>NUCLEOTIDE SEQUENCE [LARGE SCALE GENOMIC DNA]</scope>
    <source>
        <strain evidence="2">Ballard 720</strain>
    </source>
</reference>